<dbReference type="SUPFAM" id="SSF51161">
    <property type="entry name" value="Trimeric LpxA-like enzymes"/>
    <property type="match status" value="1"/>
</dbReference>
<dbReference type="Pfam" id="PF24894">
    <property type="entry name" value="Hexapep_GlmU"/>
    <property type="match status" value="1"/>
</dbReference>
<evidence type="ECO:0000259" key="4">
    <source>
        <dbReference type="Pfam" id="PF24894"/>
    </source>
</evidence>
<evidence type="ECO:0000256" key="1">
    <source>
        <dbReference type="ARBA" id="ARBA00010443"/>
    </source>
</evidence>
<evidence type="ECO:0000313" key="6">
    <source>
        <dbReference type="Proteomes" id="UP000194903"/>
    </source>
</evidence>
<keyword evidence="5" id="KW-0808">Transferase</keyword>
<dbReference type="GO" id="GO:0008878">
    <property type="term" value="F:glucose-1-phosphate adenylyltransferase activity"/>
    <property type="evidence" value="ECO:0007669"/>
    <property type="project" value="InterPro"/>
</dbReference>
<dbReference type="Gene3D" id="2.160.10.10">
    <property type="entry name" value="Hexapeptide repeat proteins"/>
    <property type="match status" value="1"/>
</dbReference>
<dbReference type="Proteomes" id="UP000194903">
    <property type="component" value="Unassembled WGS sequence"/>
</dbReference>
<dbReference type="EMBL" id="NHOC01000005">
    <property type="protein sequence ID" value="OUM20615.1"/>
    <property type="molecule type" value="Genomic_DNA"/>
</dbReference>
<dbReference type="CDD" id="cd04651">
    <property type="entry name" value="LbH_G1P_AT_C"/>
    <property type="match status" value="1"/>
</dbReference>
<protein>
    <submittedName>
        <fullName evidence="5">Glucose-1-phosphate adenylyltransferase subunit GlgD</fullName>
    </submittedName>
</protein>
<comment type="similarity">
    <text evidence="1">Belongs to the bacterial/plant glucose-1-phosphate adenylyltransferase family.</text>
</comment>
<keyword evidence="5" id="KW-0548">Nucleotidyltransferase</keyword>
<sequence>MKNTLGIIIGFDNNNDLRELTEHRPVASVPFGGRYRVVDFMLSNFVNSGCYNVGVVMRDKYQSLMDHLGSGKDWDLSRKRGGMMLFPPNAFAPKSSPLVTENYHTSLEALGSISDMLQKSKCEHVVISNADIVANIPLDEAMREHKKTGADMTIVCTKDSEGGPLDMFVNLSPRHEVNDIRNGDNMGGKCKYKGLGIYIMKRKYLINLLSDCVTHNLTSFERDAMQHVFNRGDAIQGYVFDKYVAKIEDVKSYFSASMDMLDKDIRDQVFLKSRPILTKIHDSAPTYYGEDAVVSDSLIADGSRIEGTVENSIIFRGCKIAKGAVVKDSIIMQSGVISEGVELSYVVTDKGVTIREDRKMMGHATYPIAIAKNTIV</sequence>
<evidence type="ECO:0000313" key="5">
    <source>
        <dbReference type="EMBL" id="OUM20615.1"/>
    </source>
</evidence>
<dbReference type="OrthoDB" id="9801810at2"/>
<dbReference type="NCBIfam" id="TIGR02092">
    <property type="entry name" value="glgD"/>
    <property type="match status" value="1"/>
</dbReference>
<accession>A0A252F4A8</accession>
<gene>
    <name evidence="5" type="ORF">CBW42_07235</name>
</gene>
<dbReference type="SUPFAM" id="SSF53448">
    <property type="entry name" value="Nucleotide-diphospho-sugar transferases"/>
    <property type="match status" value="1"/>
</dbReference>
<dbReference type="CDD" id="cd02508">
    <property type="entry name" value="ADP_Glucose_PP"/>
    <property type="match status" value="1"/>
</dbReference>
<keyword evidence="2" id="KW-0320">Glycogen biosynthesis</keyword>
<evidence type="ECO:0000256" key="2">
    <source>
        <dbReference type="ARBA" id="ARBA00023056"/>
    </source>
</evidence>
<reference evidence="5 6" key="1">
    <citation type="submission" date="2017-05" db="EMBL/GenBank/DDBJ databases">
        <title>Butyricicoccus porcorum sp. nov. a butyrate-producing bacterium from the swine intestinal tract.</title>
        <authorList>
            <person name="Trachsel J."/>
            <person name="Humphrey S."/>
            <person name="Allen H.K."/>
        </authorList>
    </citation>
    <scope>NUCLEOTIDE SEQUENCE [LARGE SCALE GENOMIC DNA]</scope>
    <source>
        <strain evidence="5">BB10</strain>
    </source>
</reference>
<dbReference type="GO" id="GO:0005978">
    <property type="term" value="P:glycogen biosynthetic process"/>
    <property type="evidence" value="ECO:0007669"/>
    <property type="project" value="UniProtKB-KW"/>
</dbReference>
<dbReference type="RefSeq" id="WP_087019212.1">
    <property type="nucleotide sequence ID" value="NZ_CP178353.1"/>
</dbReference>
<dbReference type="Pfam" id="PF00483">
    <property type="entry name" value="NTP_transferase"/>
    <property type="match status" value="1"/>
</dbReference>
<dbReference type="PANTHER" id="PTHR43523:SF6">
    <property type="entry name" value="GLYCOGEN BIOSYNTHESIS PROTEIN GLGD"/>
    <property type="match status" value="1"/>
</dbReference>
<dbReference type="InterPro" id="IPR005835">
    <property type="entry name" value="NTP_transferase_dom"/>
</dbReference>
<comment type="caution">
    <text evidence="5">The sequence shown here is derived from an EMBL/GenBank/DDBJ whole genome shotgun (WGS) entry which is preliminary data.</text>
</comment>
<proteinExistence type="inferred from homology"/>
<dbReference type="Gene3D" id="3.90.550.10">
    <property type="entry name" value="Spore Coat Polysaccharide Biosynthesis Protein SpsA, Chain A"/>
    <property type="match status" value="1"/>
</dbReference>
<dbReference type="InterPro" id="IPR056818">
    <property type="entry name" value="GlmU/GlgC-like_hexapep"/>
</dbReference>
<evidence type="ECO:0000259" key="3">
    <source>
        <dbReference type="Pfam" id="PF00483"/>
    </source>
</evidence>
<keyword evidence="6" id="KW-1185">Reference proteome</keyword>
<dbReference type="PANTHER" id="PTHR43523">
    <property type="entry name" value="GLUCOSE-1-PHOSPHATE ADENYLYLTRANSFERASE-RELATED"/>
    <property type="match status" value="1"/>
</dbReference>
<dbReference type="AlphaFoldDB" id="A0A252F4A8"/>
<name>A0A252F4A8_9FIRM</name>
<feature type="domain" description="Glucose-1-phosphate adenylyltransferase/Bifunctional protein GlmU-like C-terminal hexapeptide" evidence="4">
    <location>
        <begin position="290"/>
        <end position="358"/>
    </location>
</feature>
<dbReference type="InterPro" id="IPR011831">
    <property type="entry name" value="ADP-Glc_PPase"/>
</dbReference>
<dbReference type="InterPro" id="IPR011004">
    <property type="entry name" value="Trimer_LpxA-like_sf"/>
</dbReference>
<dbReference type="InterPro" id="IPR029044">
    <property type="entry name" value="Nucleotide-diphossugar_trans"/>
</dbReference>
<feature type="domain" description="Nucleotidyl transferase" evidence="3">
    <location>
        <begin position="17"/>
        <end position="158"/>
    </location>
</feature>
<organism evidence="5 6">
    <name type="scientific">Butyricicoccus porcorum</name>
    <dbReference type="NCBI Taxonomy" id="1945634"/>
    <lineage>
        <taxon>Bacteria</taxon>
        <taxon>Bacillati</taxon>
        <taxon>Bacillota</taxon>
        <taxon>Clostridia</taxon>
        <taxon>Eubacteriales</taxon>
        <taxon>Butyricicoccaceae</taxon>
        <taxon>Butyricicoccus</taxon>
    </lineage>
</organism>
<dbReference type="InterPro" id="IPR011832">
    <property type="entry name" value="GlgDAde_trans"/>
</dbReference>